<keyword evidence="4" id="KW-0677">Repeat</keyword>
<sequence length="548" mass="61937">MAPALDIGSGVNGTSANGRGSTDPPTPGMIIPPPEIKSIVEKTADFVARNGVQFEERIKDKERLNPKFCFLNRSDPYRAFYDHKVEEYRNGTAAQQQVQQAEQPAEPEVPKEPVKPIPKEPPPFEFVADMPPISAQDLDIIKLTAQFVARNGREFMNGLSRREQRNYQFDFLRNNHSMFPYFTKLVAQYTQILNPMKDPKPRLREDINNKYKVLNRVMERVEYHAYQEEQKKKADEEADEERVAYASVDWHDFVVVSTVEFVEADATMDLPAGLNLAELENMSIAQRKAALVFGKAPAEVDDSGDMEVEMDEDVDMDEDEAAAPEPKSAPRVHDANAPIKIRTDYVPKVGRAAQAAEPEQKCPICGEAVKVSQMDEHVRIELMDPKWREQRQAYEHRKRGDTLLQGVDVAQNLTKLSGYRTDIFGSEEVEIGRQIGVDAERQRQAEKEKVIWDGHTASIGNATRQAQQTSFEDQMAEMQRRQEEESRIGPQIPNQQAPPQQFMRPPMPMPGMPGMPGMPSPMPGMPPNMPPHMMPPGPRPGYPPYGYP</sequence>
<dbReference type="InterPro" id="IPR022030">
    <property type="entry name" value="SF3A1_dom"/>
</dbReference>
<feature type="region of interest" description="Disordered" evidence="7">
    <location>
        <begin position="1"/>
        <end position="33"/>
    </location>
</feature>
<dbReference type="EMBL" id="JADGJD010001833">
    <property type="protein sequence ID" value="KAJ3037421.1"/>
    <property type="molecule type" value="Genomic_DNA"/>
</dbReference>
<dbReference type="AlphaFoldDB" id="A0AAD5S2T1"/>
<dbReference type="PANTHER" id="PTHR15316:SF1">
    <property type="entry name" value="SPLICING FACTOR 3A SUBUNIT 1"/>
    <property type="match status" value="1"/>
</dbReference>
<evidence type="ECO:0000256" key="3">
    <source>
        <dbReference type="ARBA" id="ARBA00022728"/>
    </source>
</evidence>
<dbReference type="SUPFAM" id="SSF109905">
    <property type="entry name" value="Surp module (SWAP domain)"/>
    <property type="match status" value="2"/>
</dbReference>
<protein>
    <submittedName>
        <fullName evidence="9">Splicing factor 3a, subunit 1</fullName>
    </submittedName>
</protein>
<dbReference type="Gene3D" id="1.10.10.790">
    <property type="entry name" value="Surp module"/>
    <property type="match status" value="2"/>
</dbReference>
<dbReference type="SMART" id="SM00648">
    <property type="entry name" value="SWAP"/>
    <property type="match status" value="2"/>
</dbReference>
<keyword evidence="5" id="KW-0508">mRNA splicing</keyword>
<dbReference type="GO" id="GO:0000381">
    <property type="term" value="P:regulation of alternative mRNA splicing, via spliceosome"/>
    <property type="evidence" value="ECO:0007669"/>
    <property type="project" value="TreeGrafter"/>
</dbReference>
<keyword evidence="10" id="KW-1185">Reference proteome</keyword>
<dbReference type="GO" id="GO:0071013">
    <property type="term" value="C:catalytic step 2 spliceosome"/>
    <property type="evidence" value="ECO:0007669"/>
    <property type="project" value="TreeGrafter"/>
</dbReference>
<feature type="domain" description="SURP motif" evidence="8">
    <location>
        <begin position="39"/>
        <end position="81"/>
    </location>
</feature>
<evidence type="ECO:0000313" key="10">
    <source>
        <dbReference type="Proteomes" id="UP001212841"/>
    </source>
</evidence>
<dbReference type="FunFam" id="1.10.10.790:FF:000001">
    <property type="entry name" value="Splicing factor 3a, subunit 1"/>
    <property type="match status" value="1"/>
</dbReference>
<keyword evidence="6" id="KW-0539">Nucleus</keyword>
<feature type="region of interest" description="Disordered" evidence="7">
    <location>
        <begin position="479"/>
        <end position="523"/>
    </location>
</feature>
<dbReference type="GO" id="GO:0003723">
    <property type="term" value="F:RNA binding"/>
    <property type="evidence" value="ECO:0007669"/>
    <property type="project" value="InterPro"/>
</dbReference>
<keyword evidence="2" id="KW-0507">mRNA processing</keyword>
<evidence type="ECO:0000256" key="1">
    <source>
        <dbReference type="ARBA" id="ARBA00004123"/>
    </source>
</evidence>
<dbReference type="InterPro" id="IPR045146">
    <property type="entry name" value="SF3A1"/>
</dbReference>
<organism evidence="9 10">
    <name type="scientific">Rhizophlyctis rosea</name>
    <dbReference type="NCBI Taxonomy" id="64517"/>
    <lineage>
        <taxon>Eukaryota</taxon>
        <taxon>Fungi</taxon>
        <taxon>Fungi incertae sedis</taxon>
        <taxon>Chytridiomycota</taxon>
        <taxon>Chytridiomycota incertae sedis</taxon>
        <taxon>Chytridiomycetes</taxon>
        <taxon>Rhizophlyctidales</taxon>
        <taxon>Rhizophlyctidaceae</taxon>
        <taxon>Rhizophlyctis</taxon>
    </lineage>
</organism>
<dbReference type="Proteomes" id="UP001212841">
    <property type="component" value="Unassembled WGS sequence"/>
</dbReference>
<gene>
    <name evidence="9" type="primary">SF3A1</name>
    <name evidence="9" type="ORF">HK097_003522</name>
</gene>
<evidence type="ECO:0000256" key="7">
    <source>
        <dbReference type="SAM" id="MobiDB-lite"/>
    </source>
</evidence>
<evidence type="ECO:0000256" key="6">
    <source>
        <dbReference type="ARBA" id="ARBA00023242"/>
    </source>
</evidence>
<keyword evidence="3" id="KW-0747">Spliceosome</keyword>
<dbReference type="FunFam" id="1.10.10.790:FF:000002">
    <property type="entry name" value="Splicing factor 3A subunit 1"/>
    <property type="match status" value="1"/>
</dbReference>
<proteinExistence type="predicted"/>
<dbReference type="PANTHER" id="PTHR15316">
    <property type="entry name" value="SPLICEOSOME ASSOCIATED PROTEIN 114/SWAP SPLICING FACTOR-RELATED"/>
    <property type="match status" value="1"/>
</dbReference>
<feature type="compositionally biased region" description="Low complexity" evidence="7">
    <location>
        <begin position="490"/>
        <end position="504"/>
    </location>
</feature>
<evidence type="ECO:0000256" key="5">
    <source>
        <dbReference type="ARBA" id="ARBA00023187"/>
    </source>
</evidence>
<name>A0AAD5S2T1_9FUNG</name>
<evidence type="ECO:0000313" key="9">
    <source>
        <dbReference type="EMBL" id="KAJ3037421.1"/>
    </source>
</evidence>
<accession>A0AAD5S2T1</accession>
<feature type="region of interest" description="Disordered" evidence="7">
    <location>
        <begin position="91"/>
        <end position="115"/>
    </location>
</feature>
<dbReference type="GO" id="GO:0005686">
    <property type="term" value="C:U2 snRNP"/>
    <property type="evidence" value="ECO:0007669"/>
    <property type="project" value="UniProtKB-ARBA"/>
</dbReference>
<reference evidence="9" key="1">
    <citation type="submission" date="2020-05" db="EMBL/GenBank/DDBJ databases">
        <title>Phylogenomic resolution of chytrid fungi.</title>
        <authorList>
            <person name="Stajich J.E."/>
            <person name="Amses K."/>
            <person name="Simmons R."/>
            <person name="Seto K."/>
            <person name="Myers J."/>
            <person name="Bonds A."/>
            <person name="Quandt C.A."/>
            <person name="Barry K."/>
            <person name="Liu P."/>
            <person name="Grigoriev I."/>
            <person name="Longcore J.E."/>
            <person name="James T.Y."/>
        </authorList>
    </citation>
    <scope>NUCLEOTIDE SEQUENCE</scope>
    <source>
        <strain evidence="9">JEL0318</strain>
    </source>
</reference>
<dbReference type="Pfam" id="PF12230">
    <property type="entry name" value="PRP21_like_P"/>
    <property type="match status" value="1"/>
</dbReference>
<evidence type="ECO:0000256" key="4">
    <source>
        <dbReference type="ARBA" id="ARBA00022737"/>
    </source>
</evidence>
<feature type="compositionally biased region" description="Pro residues" evidence="7">
    <location>
        <begin position="505"/>
        <end position="523"/>
    </location>
</feature>
<evidence type="ECO:0000256" key="2">
    <source>
        <dbReference type="ARBA" id="ARBA00022664"/>
    </source>
</evidence>
<feature type="compositionally biased region" description="Low complexity" evidence="7">
    <location>
        <begin position="94"/>
        <end position="106"/>
    </location>
</feature>
<feature type="compositionally biased region" description="Pro residues" evidence="7">
    <location>
        <begin position="24"/>
        <end position="33"/>
    </location>
</feature>
<feature type="domain" description="SURP motif" evidence="8">
    <location>
        <begin position="140"/>
        <end position="182"/>
    </location>
</feature>
<dbReference type="Pfam" id="PF01805">
    <property type="entry name" value="Surp"/>
    <property type="match status" value="2"/>
</dbReference>
<dbReference type="GO" id="GO:0071004">
    <property type="term" value="C:U2-type prespliceosome"/>
    <property type="evidence" value="ECO:0007669"/>
    <property type="project" value="TreeGrafter"/>
</dbReference>
<dbReference type="InterPro" id="IPR035967">
    <property type="entry name" value="SWAP/Surp_sf"/>
</dbReference>
<evidence type="ECO:0000259" key="8">
    <source>
        <dbReference type="PROSITE" id="PS50128"/>
    </source>
</evidence>
<dbReference type="PROSITE" id="PS50128">
    <property type="entry name" value="SURP"/>
    <property type="match status" value="2"/>
</dbReference>
<dbReference type="InterPro" id="IPR000061">
    <property type="entry name" value="Surp"/>
</dbReference>
<dbReference type="GO" id="GO:0045292">
    <property type="term" value="P:mRNA cis splicing, via spliceosome"/>
    <property type="evidence" value="ECO:0007669"/>
    <property type="project" value="InterPro"/>
</dbReference>
<feature type="non-terminal residue" evidence="9">
    <location>
        <position position="1"/>
    </location>
</feature>
<comment type="subcellular location">
    <subcellularLocation>
        <location evidence="1">Nucleus</location>
    </subcellularLocation>
</comment>
<comment type="caution">
    <text evidence="9">The sequence shown here is derived from an EMBL/GenBank/DDBJ whole genome shotgun (WGS) entry which is preliminary data.</text>
</comment>